<keyword evidence="1" id="KW-1133">Transmembrane helix</keyword>
<dbReference type="Pfam" id="PF10756">
    <property type="entry name" value="bPH_6"/>
    <property type="match status" value="1"/>
</dbReference>
<dbReference type="Proteomes" id="UP001500620">
    <property type="component" value="Unassembled WGS sequence"/>
</dbReference>
<feature type="domain" description="Low molecular weight protein antigen 6 PH" evidence="2">
    <location>
        <begin position="72"/>
        <end position="147"/>
    </location>
</feature>
<proteinExistence type="predicted"/>
<feature type="transmembrane region" description="Helical" evidence="1">
    <location>
        <begin position="49"/>
        <end position="65"/>
    </location>
</feature>
<reference evidence="4" key="1">
    <citation type="journal article" date="2019" name="Int. J. Syst. Evol. Microbiol.">
        <title>The Global Catalogue of Microorganisms (GCM) 10K type strain sequencing project: providing services to taxonomists for standard genome sequencing and annotation.</title>
        <authorList>
            <consortium name="The Broad Institute Genomics Platform"/>
            <consortium name="The Broad Institute Genome Sequencing Center for Infectious Disease"/>
            <person name="Wu L."/>
            <person name="Ma J."/>
        </authorList>
    </citation>
    <scope>NUCLEOTIDE SEQUENCE [LARGE SCALE GENOMIC DNA]</scope>
    <source>
        <strain evidence="4">JCM 17441</strain>
    </source>
</reference>
<keyword evidence="1" id="KW-0472">Membrane</keyword>
<protein>
    <recommendedName>
        <fullName evidence="2">Low molecular weight protein antigen 6 PH domain-containing protein</fullName>
    </recommendedName>
</protein>
<dbReference type="InterPro" id="IPR019692">
    <property type="entry name" value="CFP-6_PH"/>
</dbReference>
<gene>
    <name evidence="3" type="ORF">GCM10022255_003350</name>
</gene>
<keyword evidence="4" id="KW-1185">Reference proteome</keyword>
<feature type="transmembrane region" description="Helical" evidence="1">
    <location>
        <begin position="21"/>
        <end position="43"/>
    </location>
</feature>
<evidence type="ECO:0000259" key="2">
    <source>
        <dbReference type="Pfam" id="PF10756"/>
    </source>
</evidence>
<dbReference type="EMBL" id="BAABAT010000001">
    <property type="protein sequence ID" value="GAA4243602.1"/>
    <property type="molecule type" value="Genomic_DNA"/>
</dbReference>
<comment type="caution">
    <text evidence="3">The sequence shown here is derived from an EMBL/GenBank/DDBJ whole genome shotgun (WGS) entry which is preliminary data.</text>
</comment>
<sequence>MRSGAFSEQPATSPTSLRWRVSPGFTALKCAVTVVLAVAAYFFAGDRSALTAALVAVVVAGAYALRDLLAPVRLAADPHGLTVVSGYAGHRRLEWSQVERVRVDARTRAGLRSEFLEIDAGDTLYLLSTYDLNARPADVAEELARLRTAGGSG</sequence>
<name>A0ABP8CV04_9ACTN</name>
<evidence type="ECO:0000256" key="1">
    <source>
        <dbReference type="SAM" id="Phobius"/>
    </source>
</evidence>
<organism evidence="3 4">
    <name type="scientific">Dactylosporangium darangshiense</name>
    <dbReference type="NCBI Taxonomy" id="579108"/>
    <lineage>
        <taxon>Bacteria</taxon>
        <taxon>Bacillati</taxon>
        <taxon>Actinomycetota</taxon>
        <taxon>Actinomycetes</taxon>
        <taxon>Micromonosporales</taxon>
        <taxon>Micromonosporaceae</taxon>
        <taxon>Dactylosporangium</taxon>
    </lineage>
</organism>
<evidence type="ECO:0000313" key="3">
    <source>
        <dbReference type="EMBL" id="GAA4243602.1"/>
    </source>
</evidence>
<accession>A0ABP8CV04</accession>
<evidence type="ECO:0000313" key="4">
    <source>
        <dbReference type="Proteomes" id="UP001500620"/>
    </source>
</evidence>
<keyword evidence="1" id="KW-0812">Transmembrane</keyword>
<dbReference type="RefSeq" id="WP_345120381.1">
    <property type="nucleotide sequence ID" value="NZ_BAABAT010000001.1"/>
</dbReference>